<keyword evidence="8" id="KW-1185">Reference proteome</keyword>
<dbReference type="PANTHER" id="PTHR34236">
    <property type="entry name" value="DIMETHYL SULFOXIDE REDUCTASE TRANSCRIPTIONAL ACTIVATOR"/>
    <property type="match status" value="1"/>
</dbReference>
<dbReference type="KEGG" id="hje:HacjB3_11270"/>
<reference evidence="5 7" key="1">
    <citation type="journal article" date="2010" name="J. Bacteriol.">
        <title>Complete genome sequence of Halalkalicoccus jeotgali B3(T), an extremely halophilic archaeon.</title>
        <authorList>
            <person name="Roh S.W."/>
            <person name="Nam Y.D."/>
            <person name="Nam S.H."/>
            <person name="Choi S.H."/>
            <person name="Park H.S."/>
            <person name="Bae J.W."/>
        </authorList>
    </citation>
    <scope>NUCLEOTIDE SEQUENCE [LARGE SCALE GENOMIC DNA]</scope>
    <source>
        <strain evidence="5">B3</strain>
        <strain evidence="7">DSM 18796 / CECT 7217 / JCM 14584 / KCTC 4019 / B3</strain>
    </source>
</reference>
<reference evidence="6 8" key="2">
    <citation type="journal article" date="2014" name="PLoS Genet.">
        <title>Phylogenetically driven sequencing of extremely halophilic archaea reveals strategies for static and dynamic osmo-response.</title>
        <authorList>
            <person name="Becker E.A."/>
            <person name="Seitzer P.M."/>
            <person name="Tritt A."/>
            <person name="Larsen D."/>
            <person name="Krusor M."/>
            <person name="Yao A.I."/>
            <person name="Wu D."/>
            <person name="Madern D."/>
            <person name="Eisen J.A."/>
            <person name="Darling A.E."/>
            <person name="Facciotti M.T."/>
        </authorList>
    </citation>
    <scope>NUCLEOTIDE SEQUENCE [LARGE SCALE GENOMIC DNA]</scope>
    <source>
        <strain evidence="6">B3</strain>
        <strain evidence="8">DSM 18796 / CECT 7217 / JCM 14584 / KCTC 4019 / B3</strain>
    </source>
</reference>
<dbReference type="InterPro" id="IPR036388">
    <property type="entry name" value="WH-like_DNA-bd_sf"/>
</dbReference>
<dbReference type="eggNOG" id="arCOG02279">
    <property type="taxonomic scope" value="Archaea"/>
</dbReference>
<dbReference type="AlphaFoldDB" id="D8J5E1"/>
<dbReference type="CDD" id="cd00397">
    <property type="entry name" value="DNA_BRE_C"/>
    <property type="match status" value="1"/>
</dbReference>
<proteinExistence type="predicted"/>
<evidence type="ECO:0000256" key="1">
    <source>
        <dbReference type="ARBA" id="ARBA00023015"/>
    </source>
</evidence>
<dbReference type="RefSeq" id="WP_008416795.1">
    <property type="nucleotide sequence ID" value="NC_014297.1"/>
</dbReference>
<dbReference type="OrthoDB" id="234125at2157"/>
<evidence type="ECO:0000259" key="4">
    <source>
        <dbReference type="PROSITE" id="PS51898"/>
    </source>
</evidence>
<dbReference type="Proteomes" id="UP000011645">
    <property type="component" value="Unassembled WGS sequence"/>
</dbReference>
<keyword evidence="1" id="KW-0805">Transcription regulation</keyword>
<evidence type="ECO:0000313" key="6">
    <source>
        <dbReference type="EMBL" id="ELY36592.1"/>
    </source>
</evidence>
<dbReference type="InterPro" id="IPR031803">
    <property type="entry name" value="BAT_GAF/HTH-assoc"/>
</dbReference>
<accession>D8J5E1</accession>
<dbReference type="InterPro" id="IPR007050">
    <property type="entry name" value="HTH_bacterioopsin"/>
</dbReference>
<dbReference type="GeneID" id="9420068"/>
<dbReference type="Gene3D" id="1.10.443.10">
    <property type="entry name" value="Intergrase catalytic core"/>
    <property type="match status" value="1"/>
</dbReference>
<gene>
    <name evidence="5" type="ordered locus">HacjB3_11270</name>
    <name evidence="6" type="ORF">C497_11383</name>
</gene>
<dbReference type="GO" id="GO:0003677">
    <property type="term" value="F:DNA binding"/>
    <property type="evidence" value="ECO:0007669"/>
    <property type="project" value="InterPro"/>
</dbReference>
<evidence type="ECO:0000313" key="5">
    <source>
        <dbReference type="EMBL" id="ADJ15637.1"/>
    </source>
</evidence>
<evidence type="ECO:0000313" key="7">
    <source>
        <dbReference type="Proteomes" id="UP000000390"/>
    </source>
</evidence>
<organism evidence="5 7">
    <name type="scientific">Halalkalicoccus jeotgali (strain DSM 18796 / CECT 7217 / JCM 14584 / KCTC 4019 / B3)</name>
    <dbReference type="NCBI Taxonomy" id="795797"/>
    <lineage>
        <taxon>Archaea</taxon>
        <taxon>Methanobacteriati</taxon>
        <taxon>Methanobacteriota</taxon>
        <taxon>Stenosarchaea group</taxon>
        <taxon>Halobacteria</taxon>
        <taxon>Halobacteriales</taxon>
        <taxon>Halococcaceae</taxon>
        <taxon>Halalkalicoccus</taxon>
    </lineage>
</organism>
<dbReference type="GO" id="GO:0015074">
    <property type="term" value="P:DNA integration"/>
    <property type="evidence" value="ECO:0007669"/>
    <property type="project" value="InterPro"/>
</dbReference>
<dbReference type="InterPro" id="IPR011010">
    <property type="entry name" value="DNA_brk_join_enz"/>
</dbReference>
<feature type="domain" description="Tyr recombinase" evidence="4">
    <location>
        <begin position="11"/>
        <end position="191"/>
    </location>
</feature>
<evidence type="ECO:0000313" key="8">
    <source>
        <dbReference type="Proteomes" id="UP000011645"/>
    </source>
</evidence>
<keyword evidence="2" id="KW-0804">Transcription</keyword>
<dbReference type="Pfam" id="PF00589">
    <property type="entry name" value="Phage_integrase"/>
    <property type="match status" value="1"/>
</dbReference>
<dbReference type="Proteomes" id="UP000000390">
    <property type="component" value="Chromosome"/>
</dbReference>
<dbReference type="PANTHER" id="PTHR34236:SF1">
    <property type="entry name" value="DIMETHYL SULFOXIDE REDUCTASE TRANSCRIPTIONAL ACTIVATOR"/>
    <property type="match status" value="1"/>
</dbReference>
<dbReference type="PROSITE" id="PS51898">
    <property type="entry name" value="TYR_RECOMBINASE"/>
    <property type="match status" value="1"/>
</dbReference>
<dbReference type="PATRIC" id="fig|795797.18.peg.2256"/>
<protein>
    <submittedName>
        <fullName evidence="5">Bacterio-opsin activator-like protein</fullName>
    </submittedName>
</protein>
<dbReference type="EMBL" id="AOHV01000028">
    <property type="protein sequence ID" value="ELY36592.1"/>
    <property type="molecule type" value="Genomic_DNA"/>
</dbReference>
<dbReference type="eggNOG" id="arCOG02282">
    <property type="taxonomic scope" value="Archaea"/>
</dbReference>
<name>D8J5E1_HALJB</name>
<dbReference type="HOGENOM" id="CLU_010057_1_0_2"/>
<dbReference type="EMBL" id="CP002062">
    <property type="protein sequence ID" value="ADJ15637.1"/>
    <property type="molecule type" value="Genomic_DNA"/>
</dbReference>
<dbReference type="Pfam" id="PF04967">
    <property type="entry name" value="HTH_10"/>
    <property type="match status" value="1"/>
</dbReference>
<dbReference type="SUPFAM" id="SSF56349">
    <property type="entry name" value="DNA breaking-rejoining enzymes"/>
    <property type="match status" value="1"/>
</dbReference>
<evidence type="ECO:0000256" key="3">
    <source>
        <dbReference type="ARBA" id="ARBA00023172"/>
    </source>
</evidence>
<evidence type="ECO:0000256" key="2">
    <source>
        <dbReference type="ARBA" id="ARBA00023163"/>
    </source>
</evidence>
<dbReference type="Pfam" id="PF15915">
    <property type="entry name" value="BAT"/>
    <property type="match status" value="1"/>
</dbReference>
<dbReference type="InterPro" id="IPR002104">
    <property type="entry name" value="Integrase_catalytic"/>
</dbReference>
<sequence length="546" mass="60113">MAEASAIERGDEEEWLTRSDYERLLEAASTYRERVLVRLGGEVGLRVTEMTEIRRNGITRARSDPDGFVLSVPENDGTSREAYLPAGVERELTRYVNSNAIGDTDRIVDVTPRRVQMLLSGVADRAAERTGEAHFAGVSAHDLRRYFARTLLCERNVSPRVVQAVGGWQSLEALDPYLEESDRQEIVEALGEGRERSETRLDAVLLDASTREGIETGVCESLAERYAFAWIDAPELDGSDAPRVVSGIDAESIPSIREDLGEESTTRTEEGAVLAIAIRYGETRYGTLCIGGSDVPDERERTRLELLGRRIGHSITAIRRRKLLLADTILQLEFRCTDAESALIAATDRFDCRIDLESIVSASESTLVYYLTLSGASATAVIEFVTDYRGIEEGRLVEGRDSGALVEFVVSGGCPLSLLTDYGATVQQATVEGGEARILAECAYDTDLRALVERLTEAFPDTRLVGKQAAEREASTLEGFEQGAIERLTDRQHAALRAAYFGGYFDWPRGSTAEEVADAMGVSSPTLHNHLRKGQREILELLFEDG</sequence>
<dbReference type="STRING" id="795797.HacjB3_11270"/>
<dbReference type="Gene3D" id="1.10.10.10">
    <property type="entry name" value="Winged helix-like DNA-binding domain superfamily/Winged helix DNA-binding domain"/>
    <property type="match status" value="1"/>
</dbReference>
<dbReference type="GO" id="GO:0006310">
    <property type="term" value="P:DNA recombination"/>
    <property type="evidence" value="ECO:0007669"/>
    <property type="project" value="UniProtKB-KW"/>
</dbReference>
<dbReference type="InterPro" id="IPR013762">
    <property type="entry name" value="Integrase-like_cat_sf"/>
</dbReference>
<keyword evidence="3" id="KW-0233">DNA recombination</keyword>